<accession>A0AA35TZT5</accession>
<keyword evidence="2" id="KW-1185">Reference proteome</keyword>
<dbReference type="Proteomes" id="UP001174909">
    <property type="component" value="Unassembled WGS sequence"/>
</dbReference>
<reference evidence="1" key="1">
    <citation type="submission" date="2023-03" db="EMBL/GenBank/DDBJ databases">
        <authorList>
            <person name="Steffen K."/>
            <person name="Cardenas P."/>
        </authorList>
    </citation>
    <scope>NUCLEOTIDE SEQUENCE</scope>
</reference>
<evidence type="ECO:0000313" key="1">
    <source>
        <dbReference type="EMBL" id="CAI8056031.1"/>
    </source>
</evidence>
<comment type="caution">
    <text evidence="1">The sequence shown here is derived from an EMBL/GenBank/DDBJ whole genome shotgun (WGS) entry which is preliminary data.</text>
</comment>
<gene>
    <name evidence="1" type="ORF">GBAR_LOCUS30527</name>
</gene>
<proteinExistence type="predicted"/>
<dbReference type="EMBL" id="CASHTH010004317">
    <property type="protein sequence ID" value="CAI8056031.1"/>
    <property type="molecule type" value="Genomic_DNA"/>
</dbReference>
<sequence length="83" mass="9481">MSLAEKDRNLVQISLAREQHAHTDASFWADKDPLSFLRRCADLATRLASLLHADGQHHAELCTPSILRTFLSQYRLRYLASKC</sequence>
<dbReference type="AlphaFoldDB" id="A0AA35TZT5"/>
<organism evidence="1 2">
    <name type="scientific">Geodia barretti</name>
    <name type="common">Barrett's horny sponge</name>
    <dbReference type="NCBI Taxonomy" id="519541"/>
    <lineage>
        <taxon>Eukaryota</taxon>
        <taxon>Metazoa</taxon>
        <taxon>Porifera</taxon>
        <taxon>Demospongiae</taxon>
        <taxon>Heteroscleromorpha</taxon>
        <taxon>Tetractinellida</taxon>
        <taxon>Astrophorina</taxon>
        <taxon>Geodiidae</taxon>
        <taxon>Geodia</taxon>
    </lineage>
</organism>
<protein>
    <submittedName>
        <fullName evidence="1">Uncharacterized protein</fullName>
    </submittedName>
</protein>
<evidence type="ECO:0000313" key="2">
    <source>
        <dbReference type="Proteomes" id="UP001174909"/>
    </source>
</evidence>
<name>A0AA35TZT5_GEOBA</name>